<keyword evidence="3" id="KW-1185">Reference proteome</keyword>
<proteinExistence type="predicted"/>
<protein>
    <recommendedName>
        <fullName evidence="4">Flagellar export protein FliJ</fullName>
    </recommendedName>
</protein>
<evidence type="ECO:0000313" key="3">
    <source>
        <dbReference type="Proteomes" id="UP000318055"/>
    </source>
</evidence>
<dbReference type="EMBL" id="CP042239">
    <property type="protein sequence ID" value="QDX25767.1"/>
    <property type="molecule type" value="Genomic_DNA"/>
</dbReference>
<sequence>MRTPYDAALRALDRDMDALKALVADATARLDGMQTLHEALTSQIARETELSAVEWQLQADAYLARARDERRRLETLRHDAEVELTMLRRKAAQQYASMRAVGNAADAFRAEAERALQNAEQAMLDDLTAARFVRRARDLRRARA</sequence>
<feature type="coiled-coil region" evidence="1">
    <location>
        <begin position="59"/>
        <end position="125"/>
    </location>
</feature>
<dbReference type="Proteomes" id="UP000318055">
    <property type="component" value="Chromosome"/>
</dbReference>
<name>A0A518RE74_9SPHN</name>
<keyword evidence="1" id="KW-0175">Coiled coil</keyword>
<evidence type="ECO:0008006" key="4">
    <source>
        <dbReference type="Google" id="ProtNLM"/>
    </source>
</evidence>
<dbReference type="AlphaFoldDB" id="A0A518RE74"/>
<organism evidence="2 3">
    <name type="scientific">Sphingomonas suaedae</name>
    <dbReference type="NCBI Taxonomy" id="2599297"/>
    <lineage>
        <taxon>Bacteria</taxon>
        <taxon>Pseudomonadati</taxon>
        <taxon>Pseudomonadota</taxon>
        <taxon>Alphaproteobacteria</taxon>
        <taxon>Sphingomonadales</taxon>
        <taxon>Sphingomonadaceae</taxon>
        <taxon>Sphingomonas</taxon>
    </lineage>
</organism>
<reference evidence="2 3" key="1">
    <citation type="submission" date="2019-07" db="EMBL/GenBank/DDBJ databases">
        <title>Sphingomonas alkalisoli sp. nov., isolated from rhizosphere soil of Suaedae salsa.</title>
        <authorList>
            <person name="Zhang H."/>
            <person name="Xu L."/>
            <person name="Zhang J.-X."/>
            <person name="Sun J.-Q."/>
        </authorList>
    </citation>
    <scope>NUCLEOTIDE SEQUENCE [LARGE SCALE GENOMIC DNA]</scope>
    <source>
        <strain evidence="2 3">XS-10</strain>
    </source>
</reference>
<dbReference type="RefSeq" id="WP_145845969.1">
    <property type="nucleotide sequence ID" value="NZ_CP042239.1"/>
</dbReference>
<accession>A0A518RE74</accession>
<gene>
    <name evidence="2" type="ORF">FPZ54_06855</name>
</gene>
<evidence type="ECO:0000256" key="1">
    <source>
        <dbReference type="SAM" id="Coils"/>
    </source>
</evidence>
<dbReference type="KEGG" id="ssua:FPZ54_06855"/>
<evidence type="ECO:0000313" key="2">
    <source>
        <dbReference type="EMBL" id="QDX25767.1"/>
    </source>
</evidence>